<accession>A0A7J5XGG9</accession>
<comment type="caution">
    <text evidence="1">The sequence shown here is derived from an EMBL/GenBank/DDBJ whole genome shotgun (WGS) entry which is preliminary data.</text>
</comment>
<evidence type="ECO:0000313" key="2">
    <source>
        <dbReference type="Proteomes" id="UP000518266"/>
    </source>
</evidence>
<dbReference type="Proteomes" id="UP000518266">
    <property type="component" value="Unassembled WGS sequence"/>
</dbReference>
<dbReference type="EMBL" id="JAAKFY010000025">
    <property type="protein sequence ID" value="KAF3835308.1"/>
    <property type="molecule type" value="Genomic_DNA"/>
</dbReference>
<keyword evidence="2" id="KW-1185">Reference proteome</keyword>
<name>A0A7J5XGG9_DISMA</name>
<proteinExistence type="predicted"/>
<dbReference type="AlphaFoldDB" id="A0A7J5XGG9"/>
<organism evidence="1 2">
    <name type="scientific">Dissostichus mawsoni</name>
    <name type="common">Antarctic cod</name>
    <dbReference type="NCBI Taxonomy" id="36200"/>
    <lineage>
        <taxon>Eukaryota</taxon>
        <taxon>Metazoa</taxon>
        <taxon>Chordata</taxon>
        <taxon>Craniata</taxon>
        <taxon>Vertebrata</taxon>
        <taxon>Euteleostomi</taxon>
        <taxon>Actinopterygii</taxon>
        <taxon>Neopterygii</taxon>
        <taxon>Teleostei</taxon>
        <taxon>Neoteleostei</taxon>
        <taxon>Acanthomorphata</taxon>
        <taxon>Eupercaria</taxon>
        <taxon>Perciformes</taxon>
        <taxon>Notothenioidei</taxon>
        <taxon>Nototheniidae</taxon>
        <taxon>Dissostichus</taxon>
    </lineage>
</organism>
<gene>
    <name evidence="1" type="ORF">F7725_027866</name>
</gene>
<reference evidence="1 2" key="1">
    <citation type="submission" date="2020-03" db="EMBL/GenBank/DDBJ databases">
        <title>Dissostichus mawsoni Genome sequencing and assembly.</title>
        <authorList>
            <person name="Park H."/>
        </authorList>
    </citation>
    <scope>NUCLEOTIDE SEQUENCE [LARGE SCALE GENOMIC DNA]</scope>
    <source>
        <strain evidence="1">DM0001</strain>
        <tissue evidence="1">Muscle</tissue>
    </source>
</reference>
<evidence type="ECO:0000313" key="1">
    <source>
        <dbReference type="EMBL" id="KAF3835308.1"/>
    </source>
</evidence>
<protein>
    <submittedName>
        <fullName evidence="1">Uncharacterized protein</fullName>
    </submittedName>
</protein>
<sequence>MGMRRRAVVVVVVIGVGGGPLPQHGRLQHRDNSVLSAALLWLCLAVREDLQLDLPQSHPSLLLPYLTPLESCRDRMLGGARAAAVKQQRWRCESQWISGMVTCHVTRRSRKSCFTNITAGVKLSADPPCAV</sequence>